<dbReference type="SMART" id="SM00240">
    <property type="entry name" value="FHA"/>
    <property type="match status" value="1"/>
</dbReference>
<dbReference type="InterPro" id="IPR008984">
    <property type="entry name" value="SMAD_FHA_dom_sf"/>
</dbReference>
<keyword evidence="5" id="KW-1185">Reference proteome</keyword>
<comment type="caution">
    <text evidence="3">The sequence shown here is derived from an EMBL/GenBank/DDBJ whole genome shotgun (WGS) entry which is preliminary data.</text>
</comment>
<evidence type="ECO:0000313" key="3">
    <source>
        <dbReference type="EMBL" id="KAF4032755.1"/>
    </source>
</evidence>
<dbReference type="InterPro" id="IPR000253">
    <property type="entry name" value="FHA_dom"/>
</dbReference>
<feature type="region of interest" description="Disordered" evidence="1">
    <location>
        <begin position="1"/>
        <end position="98"/>
    </location>
</feature>
<dbReference type="Pfam" id="PF00498">
    <property type="entry name" value="FHA"/>
    <property type="match status" value="1"/>
</dbReference>
<dbReference type="AlphaFoldDB" id="A0A833ST02"/>
<proteinExistence type="predicted"/>
<dbReference type="FunFam" id="2.60.200.20:FF:000060">
    <property type="entry name" value="Probable serine/threonine-protein kinase DDB_G0280133"/>
    <property type="match status" value="1"/>
</dbReference>
<feature type="domain" description="FHA" evidence="2">
    <location>
        <begin position="151"/>
        <end position="215"/>
    </location>
</feature>
<evidence type="ECO:0000313" key="5">
    <source>
        <dbReference type="Proteomes" id="UP000602510"/>
    </source>
</evidence>
<dbReference type="SUPFAM" id="SSF49879">
    <property type="entry name" value="SMAD/FHA domain"/>
    <property type="match status" value="1"/>
</dbReference>
<evidence type="ECO:0000259" key="2">
    <source>
        <dbReference type="PROSITE" id="PS50006"/>
    </source>
</evidence>
<organism evidence="3 5">
    <name type="scientific">Phytophthora infestans</name>
    <name type="common">Potato late blight agent</name>
    <name type="synonym">Botrytis infestans</name>
    <dbReference type="NCBI Taxonomy" id="4787"/>
    <lineage>
        <taxon>Eukaryota</taxon>
        <taxon>Sar</taxon>
        <taxon>Stramenopiles</taxon>
        <taxon>Oomycota</taxon>
        <taxon>Peronosporomycetes</taxon>
        <taxon>Peronosporales</taxon>
        <taxon>Peronosporaceae</taxon>
        <taxon>Phytophthora</taxon>
    </lineage>
</organism>
<accession>A0A833ST02</accession>
<evidence type="ECO:0000313" key="4">
    <source>
        <dbReference type="EMBL" id="KAF4139037.1"/>
    </source>
</evidence>
<feature type="compositionally biased region" description="Basic and acidic residues" evidence="1">
    <location>
        <begin position="57"/>
        <end position="91"/>
    </location>
</feature>
<reference evidence="3" key="1">
    <citation type="submission" date="2020-04" db="EMBL/GenBank/DDBJ databases">
        <title>Hybrid Assembly of Korean Phytophthora infestans isolates.</title>
        <authorList>
            <person name="Prokchorchik M."/>
            <person name="Lee Y."/>
            <person name="Seo J."/>
            <person name="Cho J.-H."/>
            <person name="Park Y.-E."/>
            <person name="Jang D.-C."/>
            <person name="Im J.-S."/>
            <person name="Choi J.-G."/>
            <person name="Park H.-J."/>
            <person name="Lee G.-B."/>
            <person name="Lee Y.-G."/>
            <person name="Hong S.-Y."/>
            <person name="Cho K."/>
            <person name="Sohn K.H."/>
        </authorList>
    </citation>
    <scope>NUCLEOTIDE SEQUENCE</scope>
    <source>
        <strain evidence="3">KR_1_A1</strain>
        <strain evidence="4">KR_2_A2</strain>
    </source>
</reference>
<evidence type="ECO:0000256" key="1">
    <source>
        <dbReference type="SAM" id="MobiDB-lite"/>
    </source>
</evidence>
<dbReference type="Proteomes" id="UP000704712">
    <property type="component" value="Unassembled WGS sequence"/>
</dbReference>
<gene>
    <name evidence="3" type="ORF">GN244_ATG15359</name>
    <name evidence="4" type="ORF">GN958_ATG11767</name>
</gene>
<dbReference type="EMBL" id="WSZM01000466">
    <property type="protein sequence ID" value="KAF4032755.1"/>
    <property type="molecule type" value="Genomic_DNA"/>
</dbReference>
<dbReference type="EMBL" id="JAACNO010001592">
    <property type="protein sequence ID" value="KAF4139037.1"/>
    <property type="molecule type" value="Genomic_DNA"/>
</dbReference>
<dbReference type="PANTHER" id="PTHR23308">
    <property type="entry name" value="NUCLEAR INHIBITOR OF PROTEIN PHOSPHATASE-1"/>
    <property type="match status" value="1"/>
</dbReference>
<dbReference type="Gene3D" id="2.60.200.20">
    <property type="match status" value="1"/>
</dbReference>
<dbReference type="Proteomes" id="UP000602510">
    <property type="component" value="Unassembled WGS sequence"/>
</dbReference>
<dbReference type="PROSITE" id="PS50006">
    <property type="entry name" value="FHA_DOMAIN"/>
    <property type="match status" value="1"/>
</dbReference>
<protein>
    <submittedName>
        <fullName evidence="4">FHA(Forkhead-associated) domain-containing protein</fullName>
    </submittedName>
    <submittedName>
        <fullName evidence="3">Forkhead-associated domain-containing protein</fullName>
    </submittedName>
</protein>
<dbReference type="InterPro" id="IPR050923">
    <property type="entry name" value="Cell_Proc_Reg/RNA_Proc"/>
</dbReference>
<sequence length="248" mass="29074">MPRHGCRSRSRSPPRRDRWQQRSRSRSLSRSRSKSSLRRPRREGCEGRRVHSSARGRINEDKKSRDFSHLVQWGKKEDDKKEEEQVDEEKPNFGLTGALAKDQMTGNMQNGVVMKFSEPPEARQPTKRYRIYVFKDDENIATLHVHRKSAFLIGRDRAVADILTEHPSCSKQHAVLQYRMYQKDTKNGLVFEQEVRPYIMDLNSTNSTFLNGSKIEDSRYIELREKDVLKFGESTREYVLMCAIDSYT</sequence>
<name>A0A833ST02_PHYIN</name>
<feature type="compositionally biased region" description="Basic residues" evidence="1">
    <location>
        <begin position="1"/>
        <end position="13"/>
    </location>
</feature>
<feature type="compositionally biased region" description="Basic residues" evidence="1">
    <location>
        <begin position="21"/>
        <end position="41"/>
    </location>
</feature>